<keyword evidence="2" id="KW-1185">Reference proteome</keyword>
<dbReference type="Proteomes" id="UP001562425">
    <property type="component" value="Unassembled WGS sequence"/>
</dbReference>
<dbReference type="EMBL" id="JBEHCU010005681">
    <property type="protein sequence ID" value="KAL1399030.1"/>
    <property type="molecule type" value="Genomic_DNA"/>
</dbReference>
<sequence>MAKLIWPVLVLAGAALLATAPLTVSGTFDIFSMLTTVLNATSNSTNNTDPAVFNASLNDLAALMNGFKPLVLVFYNKTFVSNTSQPNTTGLTALELPSSLALLAFTQVLPIVNQLAANVGAILGSQMMNVTMPPANSSVLDFINITATMLNISLDTALMQISFNSTPNATVPDVFGANLNQTAMLVMQFLPVINATLAPLNGTGLGKSIIGAVGFALPIVNNILKQLQPLLTTVTVPKNLTEVLDGLLGLLNSTTTLVKQYLPANLTLVQTDPDWDYTCGTFFTDNLNKMSELWNQTNTAVIGVLNSTMAQNLTVVSATIRSVAVVMPILTNLTGQVGAILDGMTPKYNRRLYPSQVRINRYKSDCHLRHLQRVNARRFG</sequence>
<gene>
    <name evidence="1" type="ORF">pipiens_001190</name>
</gene>
<proteinExistence type="predicted"/>
<accession>A0ABD1DH91</accession>
<evidence type="ECO:0000313" key="2">
    <source>
        <dbReference type="Proteomes" id="UP001562425"/>
    </source>
</evidence>
<protein>
    <submittedName>
        <fullName evidence="1">Uncharacterized protein</fullName>
    </submittedName>
</protein>
<name>A0ABD1DH91_CULPP</name>
<reference evidence="1 2" key="1">
    <citation type="submission" date="2024-05" db="EMBL/GenBank/DDBJ databases">
        <title>Culex pipiens pipiens assembly and annotation.</title>
        <authorList>
            <person name="Alout H."/>
            <person name="Durand T."/>
        </authorList>
    </citation>
    <scope>NUCLEOTIDE SEQUENCE [LARGE SCALE GENOMIC DNA]</scope>
    <source>
        <strain evidence="1">HA-2024</strain>
        <tissue evidence="1">Whole body</tissue>
    </source>
</reference>
<organism evidence="1 2">
    <name type="scientific">Culex pipiens pipiens</name>
    <name type="common">Northern house mosquito</name>
    <dbReference type="NCBI Taxonomy" id="38569"/>
    <lineage>
        <taxon>Eukaryota</taxon>
        <taxon>Metazoa</taxon>
        <taxon>Ecdysozoa</taxon>
        <taxon>Arthropoda</taxon>
        <taxon>Hexapoda</taxon>
        <taxon>Insecta</taxon>
        <taxon>Pterygota</taxon>
        <taxon>Neoptera</taxon>
        <taxon>Endopterygota</taxon>
        <taxon>Diptera</taxon>
        <taxon>Nematocera</taxon>
        <taxon>Culicoidea</taxon>
        <taxon>Culicidae</taxon>
        <taxon>Culicinae</taxon>
        <taxon>Culicini</taxon>
        <taxon>Culex</taxon>
        <taxon>Culex</taxon>
    </lineage>
</organism>
<comment type="caution">
    <text evidence="1">The sequence shown here is derived from an EMBL/GenBank/DDBJ whole genome shotgun (WGS) entry which is preliminary data.</text>
</comment>
<evidence type="ECO:0000313" key="1">
    <source>
        <dbReference type="EMBL" id="KAL1399030.1"/>
    </source>
</evidence>
<dbReference type="AlphaFoldDB" id="A0ABD1DH91"/>